<feature type="compositionally biased region" description="Basic and acidic residues" evidence="2">
    <location>
        <begin position="33"/>
        <end position="45"/>
    </location>
</feature>
<evidence type="ECO:0000256" key="1">
    <source>
        <dbReference type="ARBA" id="ARBA00006611"/>
    </source>
</evidence>
<reference evidence="5" key="1">
    <citation type="journal article" date="2020" name="bioRxiv">
        <title>A rank-normalized archaeal taxonomy based on genome phylogeny resolves widespread incomplete and uneven classifications.</title>
        <authorList>
            <person name="Rinke C."/>
            <person name="Chuvochina M."/>
            <person name="Mussig A.J."/>
            <person name="Chaumeil P.-A."/>
            <person name="Waite D.W."/>
            <person name="Whitman W.B."/>
            <person name="Parks D.H."/>
            <person name="Hugenholtz P."/>
        </authorList>
    </citation>
    <scope>NUCLEOTIDE SEQUENCE [LARGE SCALE GENOMIC DNA]</scope>
</reference>
<dbReference type="EMBL" id="DUFW01000002">
    <property type="protein sequence ID" value="HIH21061.1"/>
    <property type="molecule type" value="Genomic_DNA"/>
</dbReference>
<proteinExistence type="inferred from homology"/>
<dbReference type="PANTHER" id="PTHR30486">
    <property type="entry name" value="TWITCHING MOTILITY PROTEIN PILT"/>
    <property type="match status" value="1"/>
</dbReference>
<name>A0A7J4JTD9_9ARCH</name>
<accession>A0A7J4JTD9</accession>
<dbReference type="InterPro" id="IPR001482">
    <property type="entry name" value="T2SS/T4SS_dom"/>
</dbReference>
<dbReference type="SMART" id="SM00382">
    <property type="entry name" value="AAA"/>
    <property type="match status" value="1"/>
</dbReference>
<dbReference type="AlphaFoldDB" id="A0A7J4JTD9"/>
<dbReference type="InterPro" id="IPR050921">
    <property type="entry name" value="T4SS_GSP_E_ATPase"/>
</dbReference>
<evidence type="ECO:0000259" key="3">
    <source>
        <dbReference type="SMART" id="SM00382"/>
    </source>
</evidence>
<feature type="domain" description="AAA+ ATPase" evidence="3">
    <location>
        <begin position="306"/>
        <end position="451"/>
    </location>
</feature>
<evidence type="ECO:0000313" key="4">
    <source>
        <dbReference type="EMBL" id="HIH21061.1"/>
    </source>
</evidence>
<organism evidence="4 5">
    <name type="scientific">Candidatus Iainarchaeum sp</name>
    <dbReference type="NCBI Taxonomy" id="3101447"/>
    <lineage>
        <taxon>Archaea</taxon>
        <taxon>Candidatus Iainarchaeota</taxon>
        <taxon>Candidatus Iainarchaeia</taxon>
        <taxon>Candidatus Iainarchaeales</taxon>
        <taxon>Candidatus Iainarchaeaceae</taxon>
        <taxon>Candidatus Iainarchaeum</taxon>
    </lineage>
</organism>
<dbReference type="GO" id="GO:0016887">
    <property type="term" value="F:ATP hydrolysis activity"/>
    <property type="evidence" value="ECO:0007669"/>
    <property type="project" value="InterPro"/>
</dbReference>
<dbReference type="Pfam" id="PF00437">
    <property type="entry name" value="T2SSE"/>
    <property type="match status" value="1"/>
</dbReference>
<dbReference type="InterPro" id="IPR027417">
    <property type="entry name" value="P-loop_NTPase"/>
</dbReference>
<dbReference type="SUPFAM" id="SSF52540">
    <property type="entry name" value="P-loop containing nucleoside triphosphate hydrolases"/>
    <property type="match status" value="1"/>
</dbReference>
<dbReference type="Gene3D" id="3.40.50.300">
    <property type="entry name" value="P-loop containing nucleotide triphosphate hydrolases"/>
    <property type="match status" value="1"/>
</dbReference>
<evidence type="ECO:0000313" key="5">
    <source>
        <dbReference type="Proteomes" id="UP000590964"/>
    </source>
</evidence>
<gene>
    <name evidence="4" type="ORF">HA222_00155</name>
</gene>
<feature type="region of interest" description="Disordered" evidence="2">
    <location>
        <begin position="13"/>
        <end position="67"/>
    </location>
</feature>
<dbReference type="InterPro" id="IPR003593">
    <property type="entry name" value="AAA+_ATPase"/>
</dbReference>
<dbReference type="CDD" id="cd01130">
    <property type="entry name" value="VirB11-like_ATPase"/>
    <property type="match status" value="1"/>
</dbReference>
<sequence>MTDYLDDLLKKAKEAKKQADAVPEPQSRPFMQEVKKEAEVSRKIEIPSAPQASQPREEATPEKSTIEQEFEAAKKVEIAAYGDAKIYKVSGQPMLYYYIPVPRPTSSEKTIINTIKEAATRLITIAPYRIRDPQQRKAVYYQRVMDILRNSPELKIPQHRFDFYANAVVRDMVGYGLIDSLVNDDKLEEIMIIAPKTPVYVFHREYEMMLTNIEFFNDNEIQDLINKIARQIGRRIDISSPLLDARLPDGSRVNATIPPASVEGSTLTIRKFKKDPYTLVDLINFNTISIEAAAFLWLMVEGLATRPANILIAGGTGSGKTTLLNVLSALIPTSERIVSIEDTAELSLPLKHWIRLEARPPGLEGRGELTLDILTKNSLRMRPDRIIVGEVRHDEAFTLFTAMNTGHDGSLGTVHANSAQETIVRVTNPPMNVPEVMLSGLDFIIIENRLHDRKKGTIRRVTEISEVTGVLEKRAQTQTIFERDPTDDSLKRTQIPSQYVGTLCKLTGLSKKNIDAILEEREAFLKKLLNNNIRAMPDVSAAVQQYIAQKRTID</sequence>
<dbReference type="Gene3D" id="3.30.450.380">
    <property type="match status" value="1"/>
</dbReference>
<feature type="compositionally biased region" description="Basic and acidic residues" evidence="2">
    <location>
        <begin position="55"/>
        <end position="67"/>
    </location>
</feature>
<comment type="similarity">
    <text evidence="1">Belongs to the GSP E family.</text>
</comment>
<dbReference type="Proteomes" id="UP000590964">
    <property type="component" value="Unassembled WGS sequence"/>
</dbReference>
<protein>
    <submittedName>
        <fullName evidence="4">CpaF family protein</fullName>
    </submittedName>
</protein>
<dbReference type="PANTHER" id="PTHR30486:SF15">
    <property type="entry name" value="TYPE II_IV SECRETION SYSTEM ATPASE"/>
    <property type="match status" value="1"/>
</dbReference>
<evidence type="ECO:0000256" key="2">
    <source>
        <dbReference type="SAM" id="MobiDB-lite"/>
    </source>
</evidence>
<comment type="caution">
    <text evidence="4">The sequence shown here is derived from an EMBL/GenBank/DDBJ whole genome shotgun (WGS) entry which is preliminary data.</text>
</comment>